<comment type="caution">
    <text evidence="5">The sequence shown here is derived from an EMBL/GenBank/DDBJ whole genome shotgun (WGS) entry which is preliminary data.</text>
</comment>
<keyword evidence="3" id="KW-0378">Hydrolase</keyword>
<name>T1DET6_9ZZZZ</name>
<dbReference type="GO" id="GO:0003676">
    <property type="term" value="F:nucleic acid binding"/>
    <property type="evidence" value="ECO:0007669"/>
    <property type="project" value="InterPro"/>
</dbReference>
<accession>T1DET6</accession>
<proteinExistence type="predicted"/>
<keyword evidence="2" id="KW-0540">Nuclease</keyword>
<reference evidence="5" key="2">
    <citation type="journal article" date="2014" name="ISME J.">
        <title>Microbial stratification in low pH oxic and suboxic macroscopic growths along an acid mine drainage.</title>
        <authorList>
            <person name="Mendez-Garcia C."/>
            <person name="Mesa V."/>
            <person name="Sprenger R.R."/>
            <person name="Richter M."/>
            <person name="Diez M.S."/>
            <person name="Solano J."/>
            <person name="Bargiela R."/>
            <person name="Golyshina O.V."/>
            <person name="Manteca A."/>
            <person name="Ramos J.L."/>
            <person name="Gallego J.R."/>
            <person name="Llorente I."/>
            <person name="Martins Dos Santos V.A."/>
            <person name="Jensen O.N."/>
            <person name="Pelaez A.I."/>
            <person name="Sanchez J."/>
            <person name="Ferrer M."/>
        </authorList>
    </citation>
    <scope>NUCLEOTIDE SEQUENCE</scope>
</reference>
<comment type="cofactor">
    <cofactor evidence="1">
        <name>Mg(2+)</name>
        <dbReference type="ChEBI" id="CHEBI:18420"/>
    </cofactor>
</comment>
<dbReference type="Gene3D" id="3.40.1350.10">
    <property type="match status" value="1"/>
</dbReference>
<dbReference type="EMBL" id="AUZX01001116">
    <property type="protein sequence ID" value="EQD79889.1"/>
    <property type="molecule type" value="Genomic_DNA"/>
</dbReference>
<sequence>MSAAAIRHKARVAELPSEHVEQVRLFQWALYARGVHPELRLLYAIPNGGARHIAVAAKLKAEGVRPGVPDICLPVARGGWHGLYIELKRQKGGRLSPEQDEWLTALTRAGYLAVWCRGWEVAAAQ</sequence>
<dbReference type="GO" id="GO:0016788">
    <property type="term" value="F:hydrolase activity, acting on ester bonds"/>
    <property type="evidence" value="ECO:0007669"/>
    <property type="project" value="InterPro"/>
</dbReference>
<dbReference type="Pfam" id="PF08774">
    <property type="entry name" value="VRR_NUC"/>
    <property type="match status" value="1"/>
</dbReference>
<dbReference type="GO" id="GO:0004518">
    <property type="term" value="F:nuclease activity"/>
    <property type="evidence" value="ECO:0007669"/>
    <property type="project" value="UniProtKB-KW"/>
</dbReference>
<protein>
    <submittedName>
        <fullName evidence="5">VRR-NUC domain protein</fullName>
    </submittedName>
</protein>
<gene>
    <name evidence="5" type="ORF">B1A_01464</name>
</gene>
<dbReference type="InterPro" id="IPR014883">
    <property type="entry name" value="VRR_NUC"/>
</dbReference>
<organism evidence="5">
    <name type="scientific">mine drainage metagenome</name>
    <dbReference type="NCBI Taxonomy" id="410659"/>
    <lineage>
        <taxon>unclassified sequences</taxon>
        <taxon>metagenomes</taxon>
        <taxon>ecological metagenomes</taxon>
    </lineage>
</organism>
<feature type="non-terminal residue" evidence="5">
    <location>
        <position position="125"/>
    </location>
</feature>
<dbReference type="InterPro" id="IPR011856">
    <property type="entry name" value="tRNA_endonuc-like_dom_sf"/>
</dbReference>
<evidence type="ECO:0000256" key="2">
    <source>
        <dbReference type="ARBA" id="ARBA00022722"/>
    </source>
</evidence>
<reference evidence="5" key="1">
    <citation type="submission" date="2013-08" db="EMBL/GenBank/DDBJ databases">
        <authorList>
            <person name="Mendez C."/>
            <person name="Richter M."/>
            <person name="Ferrer M."/>
            <person name="Sanchez J."/>
        </authorList>
    </citation>
    <scope>NUCLEOTIDE SEQUENCE</scope>
</reference>
<evidence type="ECO:0000256" key="1">
    <source>
        <dbReference type="ARBA" id="ARBA00001946"/>
    </source>
</evidence>
<evidence type="ECO:0000256" key="3">
    <source>
        <dbReference type="ARBA" id="ARBA00022801"/>
    </source>
</evidence>
<evidence type="ECO:0000313" key="5">
    <source>
        <dbReference type="EMBL" id="EQD79889.1"/>
    </source>
</evidence>
<evidence type="ECO:0000259" key="4">
    <source>
        <dbReference type="SMART" id="SM00990"/>
    </source>
</evidence>
<feature type="domain" description="VRR-NUC" evidence="4">
    <location>
        <begin position="16"/>
        <end position="120"/>
    </location>
</feature>
<dbReference type="SMART" id="SM00990">
    <property type="entry name" value="VRR_NUC"/>
    <property type="match status" value="1"/>
</dbReference>
<dbReference type="AlphaFoldDB" id="T1DET6"/>